<dbReference type="PANTHER" id="PTHR21072">
    <property type="entry name" value="GPI TRANSAMIDASE COMPONENT PIG-S"/>
    <property type="match status" value="1"/>
</dbReference>
<comment type="similarity">
    <text evidence="3">Belongs to the PIGS family.</text>
</comment>
<evidence type="ECO:0000256" key="11">
    <source>
        <dbReference type="SAM" id="Phobius"/>
    </source>
</evidence>
<keyword evidence="8 11" id="KW-0472">Membrane</keyword>
<dbReference type="EMBL" id="AQGS01000129">
    <property type="protein sequence ID" value="EPS42119.1"/>
    <property type="molecule type" value="Genomic_DNA"/>
</dbReference>
<dbReference type="HOGENOM" id="CLU_010026_3_1_1"/>
<reference evidence="12 13" key="1">
    <citation type="journal article" date="2013" name="PLoS Genet.">
        <title>Genomic mechanisms accounting for the adaptation to parasitism in nematode-trapping fungi.</title>
        <authorList>
            <person name="Meerupati T."/>
            <person name="Andersson K.M."/>
            <person name="Friman E."/>
            <person name="Kumar D."/>
            <person name="Tunlid A."/>
            <person name="Ahren D."/>
        </authorList>
    </citation>
    <scope>NUCLEOTIDE SEQUENCE [LARGE SCALE GENOMIC DNA]</scope>
    <source>
        <strain evidence="12 13">CBS 200.50</strain>
    </source>
</reference>
<dbReference type="STRING" id="1284197.S8AGV0"/>
<evidence type="ECO:0000256" key="1">
    <source>
        <dbReference type="ARBA" id="ARBA00004477"/>
    </source>
</evidence>
<gene>
    <name evidence="12" type="ORF">H072_3907</name>
</gene>
<evidence type="ECO:0000256" key="5">
    <source>
        <dbReference type="ARBA" id="ARBA00022692"/>
    </source>
</evidence>
<evidence type="ECO:0000256" key="8">
    <source>
        <dbReference type="ARBA" id="ARBA00023136"/>
    </source>
</evidence>
<dbReference type="PANTHER" id="PTHR21072:SF13">
    <property type="entry name" value="GPI TRANSAMIDASE COMPONENT PIG-S"/>
    <property type="match status" value="1"/>
</dbReference>
<feature type="region of interest" description="Disordered" evidence="10">
    <location>
        <begin position="29"/>
        <end position="50"/>
    </location>
</feature>
<dbReference type="InterPro" id="IPR019540">
    <property type="entry name" value="PtdIno-glycan_biosynth_class_S"/>
</dbReference>
<dbReference type="OMA" id="AEHKYAV"/>
<feature type="compositionally biased region" description="Polar residues" evidence="10">
    <location>
        <begin position="262"/>
        <end position="273"/>
    </location>
</feature>
<keyword evidence="13" id="KW-1185">Reference proteome</keyword>
<evidence type="ECO:0000256" key="3">
    <source>
        <dbReference type="ARBA" id="ARBA00005316"/>
    </source>
</evidence>
<evidence type="ECO:0008006" key="14">
    <source>
        <dbReference type="Google" id="ProtNLM"/>
    </source>
</evidence>
<dbReference type="OrthoDB" id="28748at2759"/>
<evidence type="ECO:0000256" key="6">
    <source>
        <dbReference type="ARBA" id="ARBA00022824"/>
    </source>
</evidence>
<evidence type="ECO:0000313" key="13">
    <source>
        <dbReference type="Proteomes" id="UP000015100"/>
    </source>
</evidence>
<dbReference type="GO" id="GO:0016255">
    <property type="term" value="P:attachment of GPI anchor to protein"/>
    <property type="evidence" value="ECO:0007669"/>
    <property type="project" value="InterPro"/>
</dbReference>
<dbReference type="Proteomes" id="UP000015100">
    <property type="component" value="Unassembled WGS sequence"/>
</dbReference>
<accession>S8AGV0</accession>
<sequence>MEQPPPAQDRDLDPQAQRRARYRELLGNITMEKDGAAESSNPNEGGAVLPPEFEDAHAAEATYKEPPPERWETIRTRLWVLVSFWLIAIFLGLPLWHATTTIYRAPLPMQEMQNWSEGKLCKTEFPLLVEVEAPSLPDAENLLKTVQHALDDANDFAAHKPHHLRLRLAAKKAKTSDEDSKAEKDENVACLLRLIPDSQNGFNHEVQSSSRIVDIHYPQPSSSSQSSVSAGLAKFVAETLEVLFSQEQELIEHLLLPQTSNPGSLNALSSQSAEEARDKKAPPRPRALAADISRRMSRVVKYSANYHLTFSLFTATSIPASWDIESAISNYLTPLLSALSPISNFTISTQVQYYASISSSVTPAYDEDLKSWVLKKEDLSSFINSAEWPLASISNDPNLNFILYVPHPSVSPLTIPSATHANSFLLPQWGGVTILNLGQNTDPLGHLSHPTLKPALETFATHLLALLGAPPHPASLPIRLDSLTRQRSAEVLVSASSTLGSLQRLVNALPSISVPSTVGTSVKDSIRHLSLACEELRKGRFVKALEMGRIAQEEAEKAFFERTMVAQVYFPDEHKLAVYLPLLGPVSVPLVLGVFREVKRVIAERKKARAG</sequence>
<dbReference type="AlphaFoldDB" id="S8AGV0"/>
<dbReference type="UniPathway" id="UPA00196"/>
<evidence type="ECO:0000256" key="9">
    <source>
        <dbReference type="ARBA" id="ARBA00023180"/>
    </source>
</evidence>
<dbReference type="GO" id="GO:0042765">
    <property type="term" value="C:GPI-anchor transamidase complex"/>
    <property type="evidence" value="ECO:0007669"/>
    <property type="project" value="InterPro"/>
</dbReference>
<keyword evidence="4" id="KW-0337">GPI-anchor biosynthesis</keyword>
<evidence type="ECO:0000313" key="12">
    <source>
        <dbReference type="EMBL" id="EPS42119.1"/>
    </source>
</evidence>
<proteinExistence type="inferred from homology"/>
<evidence type="ECO:0000256" key="7">
    <source>
        <dbReference type="ARBA" id="ARBA00022989"/>
    </source>
</evidence>
<evidence type="ECO:0000256" key="4">
    <source>
        <dbReference type="ARBA" id="ARBA00022502"/>
    </source>
</evidence>
<reference evidence="13" key="2">
    <citation type="submission" date="2013-04" db="EMBL/GenBank/DDBJ databases">
        <title>Genomic mechanisms accounting for the adaptation to parasitism in nematode-trapping fungi.</title>
        <authorList>
            <person name="Ahren D.G."/>
        </authorList>
    </citation>
    <scope>NUCLEOTIDE SEQUENCE [LARGE SCALE GENOMIC DNA]</scope>
    <source>
        <strain evidence="13">CBS 200.50</strain>
    </source>
</reference>
<protein>
    <recommendedName>
        <fullName evidence="14">GPI transamidase component PIG-S</fullName>
    </recommendedName>
</protein>
<name>S8AGV0_DACHA</name>
<feature type="region of interest" description="Disordered" evidence="10">
    <location>
        <begin position="262"/>
        <end position="286"/>
    </location>
</feature>
<keyword evidence="9" id="KW-0325">Glycoprotein</keyword>
<evidence type="ECO:0000256" key="10">
    <source>
        <dbReference type="SAM" id="MobiDB-lite"/>
    </source>
</evidence>
<comment type="subcellular location">
    <subcellularLocation>
        <location evidence="1">Endoplasmic reticulum membrane</location>
        <topology evidence="1">Multi-pass membrane protein</topology>
    </subcellularLocation>
</comment>
<dbReference type="GO" id="GO:0006506">
    <property type="term" value="P:GPI anchor biosynthetic process"/>
    <property type="evidence" value="ECO:0007669"/>
    <property type="project" value="UniProtKB-UniPathway"/>
</dbReference>
<evidence type="ECO:0000256" key="2">
    <source>
        <dbReference type="ARBA" id="ARBA00004687"/>
    </source>
</evidence>
<comment type="caution">
    <text evidence="12">The sequence shown here is derived from an EMBL/GenBank/DDBJ whole genome shotgun (WGS) entry which is preliminary data.</text>
</comment>
<keyword evidence="5 11" id="KW-0812">Transmembrane</keyword>
<feature type="transmembrane region" description="Helical" evidence="11">
    <location>
        <begin position="78"/>
        <end position="96"/>
    </location>
</feature>
<comment type="pathway">
    <text evidence="2">Glycolipid biosynthesis; glycosylphosphatidylinositol-anchor biosynthesis.</text>
</comment>
<organism evidence="12 13">
    <name type="scientific">Dactylellina haptotyla (strain CBS 200.50)</name>
    <name type="common">Nematode-trapping fungus</name>
    <name type="synonym">Monacrosporium haptotylum</name>
    <dbReference type="NCBI Taxonomy" id="1284197"/>
    <lineage>
        <taxon>Eukaryota</taxon>
        <taxon>Fungi</taxon>
        <taxon>Dikarya</taxon>
        <taxon>Ascomycota</taxon>
        <taxon>Pezizomycotina</taxon>
        <taxon>Orbiliomycetes</taxon>
        <taxon>Orbiliales</taxon>
        <taxon>Orbiliaceae</taxon>
        <taxon>Dactylellina</taxon>
    </lineage>
</organism>
<dbReference type="Pfam" id="PF10510">
    <property type="entry name" value="PIG-S"/>
    <property type="match status" value="1"/>
</dbReference>
<keyword evidence="6" id="KW-0256">Endoplasmic reticulum</keyword>
<keyword evidence="7 11" id="KW-1133">Transmembrane helix</keyword>
<dbReference type="eggNOG" id="KOG2459">
    <property type="taxonomic scope" value="Eukaryota"/>
</dbReference>